<dbReference type="PANTHER" id="PTHR42711:SF19">
    <property type="entry name" value="DOXORUBICIN RESISTANCE ATP-BINDING PROTEIN DRRA"/>
    <property type="match status" value="1"/>
</dbReference>
<evidence type="ECO:0000259" key="10">
    <source>
        <dbReference type="PROSITE" id="PS50893"/>
    </source>
</evidence>
<dbReference type="SUPFAM" id="SSF52540">
    <property type="entry name" value="P-loop containing nucleoside triphosphate hydrolases"/>
    <property type="match status" value="1"/>
</dbReference>
<dbReference type="PANTHER" id="PTHR42711">
    <property type="entry name" value="ABC TRANSPORTER ATP-BINDING PROTEIN"/>
    <property type="match status" value="1"/>
</dbReference>
<dbReference type="InterPro" id="IPR017871">
    <property type="entry name" value="ABC_transporter-like_CS"/>
</dbReference>
<name>A0AAU7B2Z1_9ACTN</name>
<keyword evidence="2" id="KW-0813">Transport</keyword>
<dbReference type="InterPro" id="IPR050763">
    <property type="entry name" value="ABC_transporter_ATP-binding"/>
</dbReference>
<dbReference type="FunFam" id="3.40.50.300:FF:000589">
    <property type="entry name" value="ABC transporter, ATP-binding subunit"/>
    <property type="match status" value="1"/>
</dbReference>
<dbReference type="GO" id="GO:1900753">
    <property type="term" value="P:doxorubicin transport"/>
    <property type="evidence" value="ECO:0007669"/>
    <property type="project" value="InterPro"/>
</dbReference>
<dbReference type="KEGG" id="parq:DSM112329_05192"/>
<dbReference type="NCBIfam" id="TIGR01188">
    <property type="entry name" value="drrA"/>
    <property type="match status" value="1"/>
</dbReference>
<dbReference type="GO" id="GO:0005524">
    <property type="term" value="F:ATP binding"/>
    <property type="evidence" value="ECO:0007669"/>
    <property type="project" value="UniProtKB-KW"/>
</dbReference>
<dbReference type="EC" id="3.6.3.-" evidence="11"/>
<dbReference type="InterPro" id="IPR003439">
    <property type="entry name" value="ABC_transporter-like_ATP-bd"/>
</dbReference>
<dbReference type="InterPro" id="IPR005894">
    <property type="entry name" value="DrrA"/>
</dbReference>
<keyword evidence="7" id="KW-0472">Membrane</keyword>
<dbReference type="Pfam" id="PF00005">
    <property type="entry name" value="ABC_tran"/>
    <property type="match status" value="1"/>
</dbReference>
<evidence type="ECO:0000256" key="7">
    <source>
        <dbReference type="ARBA" id="ARBA00023136"/>
    </source>
</evidence>
<evidence type="ECO:0000256" key="6">
    <source>
        <dbReference type="ARBA" id="ARBA00022967"/>
    </source>
</evidence>
<dbReference type="Gene3D" id="3.40.50.300">
    <property type="entry name" value="P-loop containing nucleotide triphosphate hydrolases"/>
    <property type="match status" value="1"/>
</dbReference>
<keyword evidence="5 11" id="KW-0067">ATP-binding</keyword>
<sequence>MDGPPDRVPSSVCAFVVAVSTDLAIEATGLVKRFGDMTAVAGIDLSVRAGSVTAVLGPNGAGKTTMVRMLVTLSAPDEGRASVAGYDVMRDPTEVRRRIGFAAQDATVDELLTGRENLVMIGELYHLGRSRAKARADELLRQFSLVDAAERVVGKYSGGMRRRLDLAATLVATPDVLFLDEPTTGLDPRARNELWEVLDTLVESGVTILLTTQYLEEAERLADHILVVDQGRVIASGSARELKRQIGGEQIRAGLRDPARRADALRIVAEAAGAEATFDADGDAVVVATTGGAAAVAAVAGALADAGIEVDELALRAATLDEVFLELTGRSATDSASEEPAP</sequence>
<accession>A0AAU7B2Z1</accession>
<evidence type="ECO:0000256" key="3">
    <source>
        <dbReference type="ARBA" id="ARBA00022475"/>
    </source>
</evidence>
<dbReference type="GO" id="GO:0016887">
    <property type="term" value="F:ATP hydrolysis activity"/>
    <property type="evidence" value="ECO:0007669"/>
    <property type="project" value="InterPro"/>
</dbReference>
<organism evidence="11">
    <name type="scientific">Paraconexibacter sp. AEG42_29</name>
    <dbReference type="NCBI Taxonomy" id="2997339"/>
    <lineage>
        <taxon>Bacteria</taxon>
        <taxon>Bacillati</taxon>
        <taxon>Actinomycetota</taxon>
        <taxon>Thermoleophilia</taxon>
        <taxon>Solirubrobacterales</taxon>
        <taxon>Paraconexibacteraceae</taxon>
        <taxon>Paraconexibacter</taxon>
    </lineage>
</organism>
<proteinExistence type="inferred from homology"/>
<dbReference type="EMBL" id="CP114014">
    <property type="protein sequence ID" value="XAY08294.1"/>
    <property type="molecule type" value="Genomic_DNA"/>
</dbReference>
<reference evidence="11" key="1">
    <citation type="submission" date="2022-12" db="EMBL/GenBank/DDBJ databases">
        <title>Paraconexibacter alkalitolerans sp. nov. and Baekduia alba sp. nov., isolated from soil and emended description of the genera Paraconexibacter (Chun et al., 2020) and Baekduia (An et al., 2020).</title>
        <authorList>
            <person name="Vieira S."/>
            <person name="Huber K.J."/>
            <person name="Geppert A."/>
            <person name="Wolf J."/>
            <person name="Neumann-Schaal M."/>
            <person name="Muesken M."/>
            <person name="Overmann J."/>
        </authorList>
    </citation>
    <scope>NUCLEOTIDE SEQUENCE</scope>
    <source>
        <strain evidence="11">AEG42_29</strain>
    </source>
</reference>
<gene>
    <name evidence="11" type="primary">drrA_6</name>
    <name evidence="11" type="ORF">DSM112329_05192</name>
</gene>
<feature type="domain" description="ABC transporter" evidence="10">
    <location>
        <begin position="25"/>
        <end position="255"/>
    </location>
</feature>
<dbReference type="GO" id="GO:0005886">
    <property type="term" value="C:plasma membrane"/>
    <property type="evidence" value="ECO:0007669"/>
    <property type="project" value="UniProtKB-SubCell"/>
</dbReference>
<dbReference type="GO" id="GO:0043215">
    <property type="term" value="P:daunorubicin transport"/>
    <property type="evidence" value="ECO:0007669"/>
    <property type="project" value="InterPro"/>
</dbReference>
<dbReference type="InterPro" id="IPR003593">
    <property type="entry name" value="AAA+_ATPase"/>
</dbReference>
<comment type="subcellular location">
    <subcellularLocation>
        <location evidence="1">Cell membrane</location>
        <topology evidence="1">Peripheral membrane protein</topology>
        <orientation evidence="1">Cytoplasmic side</orientation>
    </subcellularLocation>
</comment>
<evidence type="ECO:0000256" key="2">
    <source>
        <dbReference type="ARBA" id="ARBA00022448"/>
    </source>
</evidence>
<keyword evidence="6" id="KW-1278">Translocase</keyword>
<dbReference type="PROSITE" id="PS50893">
    <property type="entry name" value="ABC_TRANSPORTER_2"/>
    <property type="match status" value="1"/>
</dbReference>
<comment type="similarity">
    <text evidence="9">Belongs to the ABC transporter superfamily. Drug exporter-1 (DrugE1) (TC 3.A.1.105) family.</text>
</comment>
<dbReference type="InterPro" id="IPR027417">
    <property type="entry name" value="P-loop_NTPase"/>
</dbReference>
<dbReference type="GO" id="GO:0046677">
    <property type="term" value="P:response to antibiotic"/>
    <property type="evidence" value="ECO:0007669"/>
    <property type="project" value="UniProtKB-KW"/>
</dbReference>
<evidence type="ECO:0000256" key="5">
    <source>
        <dbReference type="ARBA" id="ARBA00022840"/>
    </source>
</evidence>
<dbReference type="SMART" id="SM00382">
    <property type="entry name" value="AAA"/>
    <property type="match status" value="1"/>
</dbReference>
<keyword evidence="3" id="KW-1003">Cell membrane</keyword>
<keyword evidence="4" id="KW-0547">Nucleotide-binding</keyword>
<keyword evidence="8" id="KW-0046">Antibiotic resistance</keyword>
<dbReference type="AlphaFoldDB" id="A0AAU7B2Z1"/>
<evidence type="ECO:0000256" key="8">
    <source>
        <dbReference type="ARBA" id="ARBA00023251"/>
    </source>
</evidence>
<dbReference type="PROSITE" id="PS00211">
    <property type="entry name" value="ABC_TRANSPORTER_1"/>
    <property type="match status" value="1"/>
</dbReference>
<evidence type="ECO:0000256" key="4">
    <source>
        <dbReference type="ARBA" id="ARBA00022741"/>
    </source>
</evidence>
<keyword evidence="11" id="KW-0378">Hydrolase</keyword>
<protein>
    <submittedName>
        <fullName evidence="11">Daunorubicin/doxorubicin resistance ATP-binding protein DrrA</fullName>
        <ecNumber evidence="11">3.6.3.-</ecNumber>
    </submittedName>
</protein>
<evidence type="ECO:0000313" key="11">
    <source>
        <dbReference type="EMBL" id="XAY08294.1"/>
    </source>
</evidence>
<evidence type="ECO:0000256" key="1">
    <source>
        <dbReference type="ARBA" id="ARBA00004413"/>
    </source>
</evidence>
<evidence type="ECO:0000256" key="9">
    <source>
        <dbReference type="ARBA" id="ARBA00049985"/>
    </source>
</evidence>